<protein>
    <submittedName>
        <fullName evidence="3">FAD-dependent oxidoreductase</fullName>
    </submittedName>
</protein>
<dbReference type="AlphaFoldDB" id="A0A5Q0L5E0"/>
<feature type="compositionally biased region" description="Basic and acidic residues" evidence="1">
    <location>
        <begin position="574"/>
        <end position="590"/>
    </location>
</feature>
<dbReference type="Proteomes" id="UP000326179">
    <property type="component" value="Chromosome"/>
</dbReference>
<dbReference type="GO" id="GO:0016491">
    <property type="term" value="F:oxidoreductase activity"/>
    <property type="evidence" value="ECO:0007669"/>
    <property type="project" value="InterPro"/>
</dbReference>
<dbReference type="InterPro" id="IPR002937">
    <property type="entry name" value="Amino_oxidase"/>
</dbReference>
<dbReference type="PANTHER" id="PTHR42923:SF46">
    <property type="entry name" value="AMINE OXIDASE"/>
    <property type="match status" value="1"/>
</dbReference>
<evidence type="ECO:0000313" key="4">
    <source>
        <dbReference type="Proteomes" id="UP000326179"/>
    </source>
</evidence>
<keyword evidence="4" id="KW-1185">Reference proteome</keyword>
<dbReference type="Pfam" id="PF01593">
    <property type="entry name" value="Amino_oxidase"/>
    <property type="match status" value="1"/>
</dbReference>
<feature type="region of interest" description="Disordered" evidence="1">
    <location>
        <begin position="574"/>
        <end position="603"/>
    </location>
</feature>
<dbReference type="InterPro" id="IPR050464">
    <property type="entry name" value="Zeta_carotene_desat/Oxidored"/>
</dbReference>
<accession>A0A5Q0L5E0</accession>
<feature type="domain" description="Amine oxidase" evidence="2">
    <location>
        <begin position="33"/>
        <end position="526"/>
    </location>
</feature>
<dbReference type="PANTHER" id="PTHR42923">
    <property type="entry name" value="PROTOPORPHYRINOGEN OXIDASE"/>
    <property type="match status" value="1"/>
</dbReference>
<sequence length="603" mass="66387">MSEVVSKRLHGLAYIVRTRAGRQKTVAVLGGGVAGLTAAMELNERGYDVTVFEPAGWGGKARSTSLPGTGIGGRLDLPAEHGFRFFPSFYKSLPDTMRRIPYRNLSDGVHGNLCEAPEVMLARSGRVGERMIDVSTETGPRNPAQILRSLGLELGNGKGLSPELLYFANRVMVYMSSSEERRLGQWENMSWWEFTRAAQASEEYRKLCVVGVTRMVVAARAEASSTHTVGGFIEAMVHGFLGQGEAAADRVLNAPTNTAWIDPWTDCLTGRGVRLEFGYRAERLTVRNGQIKGVTLRDSLGRVRQLESDWYVCALPVERVRGLLERGLAQADHRLTTVSDLHTDWMVGIQFYLRERTPIAHGHVIYLDSPWALTSISQAQFWNVHFPSTYGDGTVEDCLSVDISAWDTPGILYGKPARECTRAEVAAEVWAQLSEALDDGSKSVAKSSLVHSWHLDPAVHGLDGPGPAWNEEPLMINTKGSWRLRPQAATGASNLFMAGDYVRCPVNLATMEGANQSGRAAVNALLTAANDPAPPAVVHAPYEPEQLRRLKEVDAQLYSQGRAHVFDTPAPWEKIKDRLPTPRDEVRFEVQRTSAPTPRPYGN</sequence>
<dbReference type="Gene3D" id="3.50.50.60">
    <property type="entry name" value="FAD/NAD(P)-binding domain"/>
    <property type="match status" value="1"/>
</dbReference>
<proteinExistence type="predicted"/>
<evidence type="ECO:0000256" key="1">
    <source>
        <dbReference type="SAM" id="MobiDB-lite"/>
    </source>
</evidence>
<dbReference type="KEGG" id="sfy:GFH48_00170"/>
<dbReference type="SUPFAM" id="SSF51905">
    <property type="entry name" value="FAD/NAD(P)-binding domain"/>
    <property type="match status" value="1"/>
</dbReference>
<gene>
    <name evidence="3" type="ORF">GFH48_00170</name>
</gene>
<evidence type="ECO:0000259" key="2">
    <source>
        <dbReference type="Pfam" id="PF01593"/>
    </source>
</evidence>
<reference evidence="3 4" key="1">
    <citation type="submission" date="2019-10" db="EMBL/GenBank/DDBJ databases">
        <title>A novel species.</title>
        <authorList>
            <person name="Gao J."/>
        </authorList>
    </citation>
    <scope>NUCLEOTIDE SEQUENCE [LARGE SCALE GENOMIC DNA]</scope>
    <source>
        <strain evidence="3 4">QMT-28</strain>
    </source>
</reference>
<name>A0A5Q0L5E0_9ACTN</name>
<dbReference type="InterPro" id="IPR036188">
    <property type="entry name" value="FAD/NAD-bd_sf"/>
</dbReference>
<evidence type="ECO:0000313" key="3">
    <source>
        <dbReference type="EMBL" id="QFZ71899.1"/>
    </source>
</evidence>
<dbReference type="EMBL" id="CP045643">
    <property type="protein sequence ID" value="QFZ71899.1"/>
    <property type="molecule type" value="Genomic_DNA"/>
</dbReference>
<organism evidence="3 4">
    <name type="scientific">Streptomyces fagopyri</name>
    <dbReference type="NCBI Taxonomy" id="2662397"/>
    <lineage>
        <taxon>Bacteria</taxon>
        <taxon>Bacillati</taxon>
        <taxon>Actinomycetota</taxon>
        <taxon>Actinomycetes</taxon>
        <taxon>Kitasatosporales</taxon>
        <taxon>Streptomycetaceae</taxon>
        <taxon>Streptomyces</taxon>
    </lineage>
</organism>